<evidence type="ECO:0000313" key="2">
    <source>
        <dbReference type="EMBL" id="KAJ8718016.1"/>
    </source>
</evidence>
<dbReference type="EMBL" id="JARGEI010000016">
    <property type="protein sequence ID" value="KAJ8718016.1"/>
    <property type="molecule type" value="Genomic_DNA"/>
</dbReference>
<feature type="signal peptide" evidence="1">
    <location>
        <begin position="1"/>
        <end position="16"/>
    </location>
</feature>
<keyword evidence="3" id="KW-1185">Reference proteome</keyword>
<gene>
    <name evidence="2" type="ORF">PYW07_005946</name>
</gene>
<dbReference type="Proteomes" id="UP001231518">
    <property type="component" value="Chromosome 18"/>
</dbReference>
<comment type="caution">
    <text evidence="2">The sequence shown here is derived from an EMBL/GenBank/DDBJ whole genome shotgun (WGS) entry which is preliminary data.</text>
</comment>
<protein>
    <submittedName>
        <fullName evidence="2">Uncharacterized protein</fullName>
    </submittedName>
</protein>
<name>A0AAD7YKX2_MYTSE</name>
<evidence type="ECO:0000256" key="1">
    <source>
        <dbReference type="SAM" id="SignalP"/>
    </source>
</evidence>
<proteinExistence type="predicted"/>
<dbReference type="AlphaFoldDB" id="A0AAD7YKX2"/>
<sequence length="223" mass="22703">MKYFIVFALIAAVASAAFKPSPEAAEIQEIIAAINSPSTDPATAAALEQMLLDALGIKPEPVAVGPAIVNPVEGISVGPAIVPFPLPDGGVVAEEPIVPSPVVVAPAPVAAAPAASTPLVQIILNINQAAAESSPIAVGPAITPEHVEIKPEPVHVVEDAHIEGSENWPILAPGHVEIHPVEVVEVAPEPVHVVETAPVPAEPIQIGVPVLPEAAVVLPEELN</sequence>
<feature type="chain" id="PRO_5042282286" evidence="1">
    <location>
        <begin position="17"/>
        <end position="223"/>
    </location>
</feature>
<reference evidence="2" key="1">
    <citation type="submission" date="2023-03" db="EMBL/GenBank/DDBJ databases">
        <title>Chromosome-level genomes of two armyworms, Mythimna separata and Mythimna loreyi, provide insights into the biosynthesis and reception of sex pheromones.</title>
        <authorList>
            <person name="Zhao H."/>
        </authorList>
    </citation>
    <scope>NUCLEOTIDE SEQUENCE</scope>
    <source>
        <strain evidence="2">BeijingLab</strain>
        <tissue evidence="2">Pupa</tissue>
    </source>
</reference>
<keyword evidence="1" id="KW-0732">Signal</keyword>
<accession>A0AAD7YKX2</accession>
<evidence type="ECO:0000313" key="3">
    <source>
        <dbReference type="Proteomes" id="UP001231518"/>
    </source>
</evidence>
<organism evidence="2 3">
    <name type="scientific">Mythimna separata</name>
    <name type="common">Oriental armyworm</name>
    <name type="synonym">Pseudaletia separata</name>
    <dbReference type="NCBI Taxonomy" id="271217"/>
    <lineage>
        <taxon>Eukaryota</taxon>
        <taxon>Metazoa</taxon>
        <taxon>Ecdysozoa</taxon>
        <taxon>Arthropoda</taxon>
        <taxon>Hexapoda</taxon>
        <taxon>Insecta</taxon>
        <taxon>Pterygota</taxon>
        <taxon>Neoptera</taxon>
        <taxon>Endopterygota</taxon>
        <taxon>Lepidoptera</taxon>
        <taxon>Glossata</taxon>
        <taxon>Ditrysia</taxon>
        <taxon>Noctuoidea</taxon>
        <taxon>Noctuidae</taxon>
        <taxon>Noctuinae</taxon>
        <taxon>Hadenini</taxon>
        <taxon>Mythimna</taxon>
    </lineage>
</organism>